<comment type="caution">
    <text evidence="1">The sequence shown here is derived from an EMBL/GenBank/DDBJ whole genome shotgun (WGS) entry which is preliminary data.</text>
</comment>
<keyword evidence="2" id="KW-1185">Reference proteome</keyword>
<organism evidence="1 2">
    <name type="scientific">Lates japonicus</name>
    <name type="common">Japanese lates</name>
    <dbReference type="NCBI Taxonomy" id="270547"/>
    <lineage>
        <taxon>Eukaryota</taxon>
        <taxon>Metazoa</taxon>
        <taxon>Chordata</taxon>
        <taxon>Craniata</taxon>
        <taxon>Vertebrata</taxon>
        <taxon>Euteleostomi</taxon>
        <taxon>Actinopterygii</taxon>
        <taxon>Neopterygii</taxon>
        <taxon>Teleostei</taxon>
        <taxon>Neoteleostei</taxon>
        <taxon>Acanthomorphata</taxon>
        <taxon>Carangaria</taxon>
        <taxon>Carangaria incertae sedis</taxon>
        <taxon>Centropomidae</taxon>
        <taxon>Lates</taxon>
    </lineage>
</organism>
<reference evidence="1" key="1">
    <citation type="submission" date="2022-08" db="EMBL/GenBank/DDBJ databases">
        <title>Genome sequencing of akame (Lates japonicus).</title>
        <authorList>
            <person name="Hashiguchi Y."/>
            <person name="Takahashi H."/>
        </authorList>
    </citation>
    <scope>NUCLEOTIDE SEQUENCE</scope>
    <source>
        <strain evidence="1">Kochi</strain>
    </source>
</reference>
<proteinExistence type="predicted"/>
<name>A0AAD3RFI8_LATJO</name>
<sequence length="82" mass="9482">MFVSVWYAKKMGRRFINNVRRAKRHRQRMMVGTEGPAQYRSSLDCDWLGEGEGASAWTNHVVRRLFSDCFSDCSSGATFRSK</sequence>
<evidence type="ECO:0000313" key="2">
    <source>
        <dbReference type="Proteomes" id="UP001279410"/>
    </source>
</evidence>
<dbReference type="EMBL" id="BRZM01000144">
    <property type="protein sequence ID" value="GLD68669.1"/>
    <property type="molecule type" value="Genomic_DNA"/>
</dbReference>
<dbReference type="Proteomes" id="UP001279410">
    <property type="component" value="Unassembled WGS sequence"/>
</dbReference>
<evidence type="ECO:0000313" key="1">
    <source>
        <dbReference type="EMBL" id="GLD68669.1"/>
    </source>
</evidence>
<dbReference type="AlphaFoldDB" id="A0AAD3RFI8"/>
<protein>
    <submittedName>
        <fullName evidence="1">Disks large homolog 4-like isoform X4</fullName>
    </submittedName>
</protein>
<accession>A0AAD3RFI8</accession>
<gene>
    <name evidence="1" type="ORF">AKAME5_001998200</name>
</gene>